<dbReference type="InterPro" id="IPR001789">
    <property type="entry name" value="Sig_transdc_resp-reg_receiver"/>
</dbReference>
<evidence type="ECO:0000259" key="4">
    <source>
        <dbReference type="PROSITE" id="PS50045"/>
    </source>
</evidence>
<dbReference type="GO" id="GO:0000160">
    <property type="term" value="P:phosphorelay signal transduction system"/>
    <property type="evidence" value="ECO:0007669"/>
    <property type="project" value="InterPro"/>
</dbReference>
<dbReference type="GO" id="GO:0006355">
    <property type="term" value="P:regulation of DNA-templated transcription"/>
    <property type="evidence" value="ECO:0007669"/>
    <property type="project" value="InterPro"/>
</dbReference>
<dbReference type="Pfam" id="PF00072">
    <property type="entry name" value="Response_reg"/>
    <property type="match status" value="1"/>
</dbReference>
<dbReference type="Gene3D" id="3.40.50.300">
    <property type="entry name" value="P-loop containing nucleotide triphosphate hydrolases"/>
    <property type="match status" value="1"/>
</dbReference>
<keyword evidence="3" id="KW-0597">Phosphoprotein</keyword>
<evidence type="ECO:0000256" key="3">
    <source>
        <dbReference type="PROSITE-ProRule" id="PRU00169"/>
    </source>
</evidence>
<organism evidence="6 7">
    <name type="scientific">candidate division WOR-1 bacterium RIFCSPHIGHO2_01_FULL_53_15</name>
    <dbReference type="NCBI Taxonomy" id="1802564"/>
    <lineage>
        <taxon>Bacteria</taxon>
        <taxon>Bacillati</taxon>
        <taxon>Saganbacteria</taxon>
    </lineage>
</organism>
<dbReference type="PANTHER" id="PTHR32071">
    <property type="entry name" value="TRANSCRIPTIONAL REGULATORY PROTEIN"/>
    <property type="match status" value="1"/>
</dbReference>
<evidence type="ECO:0000313" key="7">
    <source>
        <dbReference type="Proteomes" id="UP000178724"/>
    </source>
</evidence>
<dbReference type="CDD" id="cd00156">
    <property type="entry name" value="REC"/>
    <property type="match status" value="1"/>
</dbReference>
<dbReference type="SUPFAM" id="SSF52540">
    <property type="entry name" value="P-loop containing nucleoside triphosphate hydrolases"/>
    <property type="match status" value="1"/>
</dbReference>
<dbReference type="Gene3D" id="1.10.10.60">
    <property type="entry name" value="Homeodomain-like"/>
    <property type="match status" value="1"/>
</dbReference>
<dbReference type="Gene3D" id="1.10.8.60">
    <property type="match status" value="1"/>
</dbReference>
<dbReference type="EMBL" id="METM01000016">
    <property type="protein sequence ID" value="OGB90006.1"/>
    <property type="molecule type" value="Genomic_DNA"/>
</dbReference>
<reference evidence="6 7" key="1">
    <citation type="journal article" date="2016" name="Nat. Commun.">
        <title>Thousands of microbial genomes shed light on interconnected biogeochemical processes in an aquifer system.</title>
        <authorList>
            <person name="Anantharaman K."/>
            <person name="Brown C.T."/>
            <person name="Hug L.A."/>
            <person name="Sharon I."/>
            <person name="Castelle C.J."/>
            <person name="Probst A.J."/>
            <person name="Thomas B.C."/>
            <person name="Singh A."/>
            <person name="Wilkins M.J."/>
            <person name="Karaoz U."/>
            <person name="Brodie E.L."/>
            <person name="Williams K.H."/>
            <person name="Hubbard S.S."/>
            <person name="Banfield J.F."/>
        </authorList>
    </citation>
    <scope>NUCLEOTIDE SEQUENCE [LARGE SCALE GENOMIC DNA]</scope>
</reference>
<dbReference type="InterPro" id="IPR058031">
    <property type="entry name" value="AAA_lid_NorR"/>
</dbReference>
<evidence type="ECO:0008006" key="8">
    <source>
        <dbReference type="Google" id="ProtNLM"/>
    </source>
</evidence>
<dbReference type="Proteomes" id="UP000178724">
    <property type="component" value="Unassembled WGS sequence"/>
</dbReference>
<dbReference type="AlphaFoldDB" id="A0A1F4Q2D7"/>
<comment type="caution">
    <text evidence="6">The sequence shown here is derived from an EMBL/GenBank/DDBJ whole genome shotgun (WGS) entry which is preliminary data.</text>
</comment>
<feature type="domain" description="Sigma-54 factor interaction" evidence="4">
    <location>
        <begin position="131"/>
        <end position="317"/>
    </location>
</feature>
<evidence type="ECO:0000259" key="5">
    <source>
        <dbReference type="PROSITE" id="PS50110"/>
    </source>
</evidence>
<dbReference type="GO" id="GO:0005524">
    <property type="term" value="F:ATP binding"/>
    <property type="evidence" value="ECO:0007669"/>
    <property type="project" value="UniProtKB-KW"/>
</dbReference>
<sequence length="402" mass="44430">MAKKTILLVSDDARAEQAIRSALGDYAIETVRNAEEAAEALPKTKPALIIIDYDLKKTDGLQVFRQLQPLAPHVRFIMLSSSNDIPLAVAATKLGVSDFLKKPAPPRELAASVERNIVPAPEAPVLYGRKNLILLAERGVDKKSAVEQIHLHSLKKKRKLRVIDAAAFRRENLEASFWATVQEAIGLAPALGEEERCGTLYLDNIDGLEESFRASIFEFFREKKEKVDREVLVVLGVTGREQLSAAPVKNYELVEAPPLRARREDLPLLISQALAALSAAHNKKVKAVSAEVMTLLGLYDFPGNYAELECLLEEAILASASEILELKDLPLDFRSLLEVTVKKAKRSRGTSLISARRWFEKAAYKTLLEKTGGDFAATARFLDIPKTTLIERAEELGADLIN</sequence>
<dbReference type="SUPFAM" id="SSF52172">
    <property type="entry name" value="CheY-like"/>
    <property type="match status" value="1"/>
</dbReference>
<feature type="modified residue" description="4-aspartylphosphate" evidence="3">
    <location>
        <position position="52"/>
    </location>
</feature>
<dbReference type="InterPro" id="IPR011006">
    <property type="entry name" value="CheY-like_superfamily"/>
</dbReference>
<accession>A0A1F4Q2D7</accession>
<proteinExistence type="predicted"/>
<evidence type="ECO:0000313" key="6">
    <source>
        <dbReference type="EMBL" id="OGB90006.1"/>
    </source>
</evidence>
<dbReference type="Pfam" id="PF00158">
    <property type="entry name" value="Sigma54_activat"/>
    <property type="match status" value="1"/>
</dbReference>
<keyword evidence="2" id="KW-0067">ATP-binding</keyword>
<dbReference type="Pfam" id="PF25601">
    <property type="entry name" value="AAA_lid_14"/>
    <property type="match status" value="1"/>
</dbReference>
<dbReference type="InterPro" id="IPR027417">
    <property type="entry name" value="P-loop_NTPase"/>
</dbReference>
<dbReference type="PROSITE" id="PS50045">
    <property type="entry name" value="SIGMA54_INTERACT_4"/>
    <property type="match status" value="1"/>
</dbReference>
<name>A0A1F4Q2D7_UNCSA</name>
<dbReference type="Gene3D" id="3.40.50.2300">
    <property type="match status" value="1"/>
</dbReference>
<feature type="domain" description="Response regulatory" evidence="5">
    <location>
        <begin position="5"/>
        <end position="117"/>
    </location>
</feature>
<protein>
    <recommendedName>
        <fullName evidence="8">Response regulatory domain-containing protein</fullName>
    </recommendedName>
</protein>
<dbReference type="SMART" id="SM00448">
    <property type="entry name" value="REC"/>
    <property type="match status" value="1"/>
</dbReference>
<evidence type="ECO:0000256" key="2">
    <source>
        <dbReference type="ARBA" id="ARBA00022840"/>
    </source>
</evidence>
<evidence type="ECO:0000256" key="1">
    <source>
        <dbReference type="ARBA" id="ARBA00022741"/>
    </source>
</evidence>
<keyword evidence="1" id="KW-0547">Nucleotide-binding</keyword>
<dbReference type="InterPro" id="IPR002078">
    <property type="entry name" value="Sigma_54_int"/>
</dbReference>
<gene>
    <name evidence="6" type="ORF">A2625_01520</name>
</gene>
<dbReference type="PROSITE" id="PS50110">
    <property type="entry name" value="RESPONSE_REGULATORY"/>
    <property type="match status" value="1"/>
</dbReference>